<name>A0ACC1NWU1_9HYPO</name>
<evidence type="ECO:0000313" key="1">
    <source>
        <dbReference type="EMBL" id="KAJ2983787.1"/>
    </source>
</evidence>
<protein>
    <submittedName>
        <fullName evidence="1">Uncharacterized protein</fullName>
    </submittedName>
</protein>
<keyword evidence="2" id="KW-1185">Reference proteome</keyword>
<dbReference type="Proteomes" id="UP001143910">
    <property type="component" value="Unassembled WGS sequence"/>
</dbReference>
<sequence length="695" mass="76741">MSTASLPHTAIAVKVSALPTGHIFLPDRWLFEDGDADMHKARQLSPDFSFLISHPSGTHVLFDLGMRKDFDKNPDVIRADYAYISPNVPEDARDILMRGPVAPTEISAVIFSHLHFDHTGAPETFSHAKFVCGPGSSKATTPGFPKDPKSPFLSSIIDHDKYVELSFEKDTWVKMGPFERAYDYFGDGSLYLIDTPGHMAGHLGALVHTGEDEWVFMGGDCCHHRALLTGARPVSVTVGPNGTASFHKDPQTAILTMAKIRELDGYKNVFIALAHDAILEGKMPEYPDNLNGWRGSSWKRQIDDAGSTIYKLTLAFELQILANPPQVTDSLMAHSVGGLSGFHPKSDQGIPTLPRNSRSSKMSEAFDKGAMERIDTHCHIVPPRWRRYNEQYGFSKPDGMPAIPQWTPESHIQLMDKLGISKSIVSITSPGTHLQPGNHELARKITRETNEELHEICANYPSRFGYFASLPLPDVESSLAEIDYALDHLGASGFALMTNAHGIYLGDPSLDAVFAKLNERKAIVFMHPTTCCHPAHPGEPKPLDQYPSPMLEFFFDTARAVSNLLLSGTVERNPDITWLVSHCGAVLPPLIERFTNFATIINTPSSVSSAKVKELFTTKFYFDLAGFPFPDLIHGFLRVSSESRLLYGSDYPYTPGALIEQQGAAMDKGLSELFDEETIARIYAGNARELLQLST</sequence>
<proteinExistence type="predicted"/>
<accession>A0ACC1NWU1</accession>
<evidence type="ECO:0000313" key="2">
    <source>
        <dbReference type="Proteomes" id="UP001143910"/>
    </source>
</evidence>
<comment type="caution">
    <text evidence="1">The sequence shown here is derived from an EMBL/GenBank/DDBJ whole genome shotgun (WGS) entry which is preliminary data.</text>
</comment>
<reference evidence="1" key="1">
    <citation type="submission" date="2022-08" db="EMBL/GenBank/DDBJ databases">
        <title>Genome Sequence of Lecanicillium fungicola.</title>
        <authorList>
            <person name="Buettner E."/>
        </authorList>
    </citation>
    <scope>NUCLEOTIDE SEQUENCE</scope>
    <source>
        <strain evidence="1">Babe33</strain>
    </source>
</reference>
<dbReference type="EMBL" id="JANJQO010000016">
    <property type="protein sequence ID" value="KAJ2983787.1"/>
    <property type="molecule type" value="Genomic_DNA"/>
</dbReference>
<gene>
    <name evidence="1" type="ORF">NQ176_g441</name>
</gene>
<organism evidence="1 2">
    <name type="scientific">Zarea fungicola</name>
    <dbReference type="NCBI Taxonomy" id="93591"/>
    <lineage>
        <taxon>Eukaryota</taxon>
        <taxon>Fungi</taxon>
        <taxon>Dikarya</taxon>
        <taxon>Ascomycota</taxon>
        <taxon>Pezizomycotina</taxon>
        <taxon>Sordariomycetes</taxon>
        <taxon>Hypocreomycetidae</taxon>
        <taxon>Hypocreales</taxon>
        <taxon>Cordycipitaceae</taxon>
        <taxon>Zarea</taxon>
    </lineage>
</organism>